<dbReference type="InParanoid" id="A7STF9"/>
<dbReference type="KEGG" id="nve:5504167"/>
<evidence type="ECO:0000256" key="6">
    <source>
        <dbReference type="PIRSR" id="PIRSR604254-1"/>
    </source>
</evidence>
<evidence type="ECO:0000313" key="8">
    <source>
        <dbReference type="EMBL" id="EDO33000.1"/>
    </source>
</evidence>
<evidence type="ECO:0000256" key="3">
    <source>
        <dbReference type="ARBA" id="ARBA00022692"/>
    </source>
</evidence>
<accession>A7STF9</accession>
<dbReference type="Pfam" id="PF03006">
    <property type="entry name" value="HlyIII"/>
    <property type="match status" value="1"/>
</dbReference>
<protein>
    <submittedName>
        <fullName evidence="8">Uncharacterized protein</fullName>
    </submittedName>
</protein>
<evidence type="ECO:0000313" key="9">
    <source>
        <dbReference type="Proteomes" id="UP000001593"/>
    </source>
</evidence>
<evidence type="ECO:0000256" key="1">
    <source>
        <dbReference type="ARBA" id="ARBA00004141"/>
    </source>
</evidence>
<gene>
    <name evidence="8" type="ORF">NEMVEDRAFT_v1g1638</name>
</gene>
<dbReference type="PhylomeDB" id="A7STF9"/>
<keyword evidence="6" id="KW-0479">Metal-binding</keyword>
<feature type="non-terminal residue" evidence="8">
    <location>
        <position position="302"/>
    </location>
</feature>
<name>A7STF9_NEMVE</name>
<keyword evidence="5 7" id="KW-0472">Membrane</keyword>
<sequence length="302" mass="34409">LSAEEVPLQFREQFIISGYRRPYASARDCIKSAFGPYNETLNFWTHFVPFLLFSARFVWTFHRDGIDLYRLPLVSFALGICGFLLMSSCAHLFNSMSPRIRHCCFFCDYSAISVYSVGAGLSFYFYSRPIGVGVFPPPKVYITGSILISLLSTTLCCASRHRWANYKYAIRTGSFVLAFLYNCLPHFYRFIIEGADKLDPVAMSYFKRHTVFYLIAAVANTTRIPERLIPGVFDVIGHSHNFLHIFTALGVADQYTAMELEMIHREPILKHLHVDVYSKSLNLMICALLANIGIVVLFGVRL</sequence>
<organism evidence="8 9">
    <name type="scientific">Nematostella vectensis</name>
    <name type="common">Starlet sea anemone</name>
    <dbReference type="NCBI Taxonomy" id="45351"/>
    <lineage>
        <taxon>Eukaryota</taxon>
        <taxon>Metazoa</taxon>
        <taxon>Cnidaria</taxon>
        <taxon>Anthozoa</taxon>
        <taxon>Hexacorallia</taxon>
        <taxon>Actiniaria</taxon>
        <taxon>Edwardsiidae</taxon>
        <taxon>Nematostella</taxon>
    </lineage>
</organism>
<reference evidence="8 9" key="1">
    <citation type="journal article" date="2007" name="Science">
        <title>Sea anemone genome reveals ancestral eumetazoan gene repertoire and genomic organization.</title>
        <authorList>
            <person name="Putnam N.H."/>
            <person name="Srivastava M."/>
            <person name="Hellsten U."/>
            <person name="Dirks B."/>
            <person name="Chapman J."/>
            <person name="Salamov A."/>
            <person name="Terry A."/>
            <person name="Shapiro H."/>
            <person name="Lindquist E."/>
            <person name="Kapitonov V.V."/>
            <person name="Jurka J."/>
            <person name="Genikhovich G."/>
            <person name="Grigoriev I.V."/>
            <person name="Lucas S.M."/>
            <person name="Steele R.E."/>
            <person name="Finnerty J.R."/>
            <person name="Technau U."/>
            <person name="Martindale M.Q."/>
            <person name="Rokhsar D.S."/>
        </authorList>
    </citation>
    <scope>NUCLEOTIDE SEQUENCE [LARGE SCALE GENOMIC DNA]</scope>
    <source>
        <strain evidence="9">CH2 X CH6</strain>
    </source>
</reference>
<dbReference type="InterPro" id="IPR004254">
    <property type="entry name" value="AdipoR/HlyIII-related"/>
</dbReference>
<keyword evidence="3 7" id="KW-0812">Transmembrane</keyword>
<feature type="transmembrane region" description="Helical" evidence="7">
    <location>
        <begin position="281"/>
        <end position="300"/>
    </location>
</feature>
<dbReference type="OMA" id="CCNTRQR"/>
<dbReference type="PANTHER" id="PTHR20855">
    <property type="entry name" value="ADIPOR/PROGESTIN RECEPTOR-RELATED"/>
    <property type="match status" value="1"/>
</dbReference>
<keyword evidence="4 7" id="KW-1133">Transmembrane helix</keyword>
<evidence type="ECO:0000256" key="2">
    <source>
        <dbReference type="ARBA" id="ARBA00007018"/>
    </source>
</evidence>
<dbReference type="GO" id="GO:0046872">
    <property type="term" value="F:metal ion binding"/>
    <property type="evidence" value="ECO:0007669"/>
    <property type="project" value="UniProtKB-KW"/>
</dbReference>
<evidence type="ECO:0000256" key="4">
    <source>
        <dbReference type="ARBA" id="ARBA00022989"/>
    </source>
</evidence>
<comment type="similarity">
    <text evidence="2">Belongs to the ADIPOR family.</text>
</comment>
<dbReference type="AlphaFoldDB" id="A7STF9"/>
<comment type="subcellular location">
    <subcellularLocation>
        <location evidence="1">Membrane</location>
        <topology evidence="1">Multi-pass membrane protein</topology>
    </subcellularLocation>
</comment>
<keyword evidence="6" id="KW-0862">Zinc</keyword>
<proteinExistence type="inferred from homology"/>
<feature type="transmembrane region" description="Helical" evidence="7">
    <location>
        <begin position="138"/>
        <end position="156"/>
    </location>
</feature>
<keyword evidence="9" id="KW-1185">Reference proteome</keyword>
<dbReference type="EMBL" id="DS469795">
    <property type="protein sequence ID" value="EDO33000.1"/>
    <property type="molecule type" value="Genomic_DNA"/>
</dbReference>
<feature type="binding site" evidence="6">
    <location>
        <position position="240"/>
    </location>
    <ligand>
        <name>Zn(2+)</name>
        <dbReference type="ChEBI" id="CHEBI:29105"/>
    </ligand>
</feature>
<dbReference type="Proteomes" id="UP000001593">
    <property type="component" value="Unassembled WGS sequence"/>
</dbReference>
<dbReference type="GO" id="GO:0016020">
    <property type="term" value="C:membrane"/>
    <property type="evidence" value="ECO:0007669"/>
    <property type="project" value="UniProtKB-SubCell"/>
</dbReference>
<feature type="transmembrane region" description="Helical" evidence="7">
    <location>
        <begin position="168"/>
        <end position="188"/>
    </location>
</feature>
<dbReference type="eggNOG" id="KOG0748">
    <property type="taxonomic scope" value="Eukaryota"/>
</dbReference>
<dbReference type="OrthoDB" id="529367at2759"/>
<dbReference type="GO" id="GO:0038023">
    <property type="term" value="F:signaling receptor activity"/>
    <property type="evidence" value="ECO:0000318"/>
    <property type="project" value="GO_Central"/>
</dbReference>
<feature type="binding site" evidence="6">
    <location>
        <position position="244"/>
    </location>
    <ligand>
        <name>Zn(2+)</name>
        <dbReference type="ChEBI" id="CHEBI:29105"/>
    </ligand>
</feature>
<dbReference type="PANTHER" id="PTHR20855:SF143">
    <property type="entry name" value="MEMBRANE PROGESTIN RECEPTOR EPSILON"/>
    <property type="match status" value="1"/>
</dbReference>
<dbReference type="HOGENOM" id="CLU_052356_2_0_1"/>
<evidence type="ECO:0000256" key="7">
    <source>
        <dbReference type="SAM" id="Phobius"/>
    </source>
</evidence>
<feature type="non-terminal residue" evidence="8">
    <location>
        <position position="1"/>
    </location>
</feature>
<feature type="transmembrane region" description="Helical" evidence="7">
    <location>
        <begin position="105"/>
        <end position="126"/>
    </location>
</feature>
<evidence type="ECO:0000256" key="5">
    <source>
        <dbReference type="ARBA" id="ARBA00023136"/>
    </source>
</evidence>
<feature type="binding site" evidence="6">
    <location>
        <position position="91"/>
    </location>
    <ligand>
        <name>Zn(2+)</name>
        <dbReference type="ChEBI" id="CHEBI:29105"/>
    </ligand>
</feature>
<feature type="transmembrane region" description="Helical" evidence="7">
    <location>
        <begin position="71"/>
        <end position="93"/>
    </location>
</feature>